<keyword evidence="2" id="KW-1185">Reference proteome</keyword>
<dbReference type="EMBL" id="CM042027">
    <property type="protein sequence ID" value="KAI3803217.1"/>
    <property type="molecule type" value="Genomic_DNA"/>
</dbReference>
<reference evidence="2" key="1">
    <citation type="journal article" date="2022" name="Mol. Ecol. Resour.">
        <title>The genomes of chicory, endive, great burdock and yacon provide insights into Asteraceae palaeo-polyploidization history and plant inulin production.</title>
        <authorList>
            <person name="Fan W."/>
            <person name="Wang S."/>
            <person name="Wang H."/>
            <person name="Wang A."/>
            <person name="Jiang F."/>
            <person name="Liu H."/>
            <person name="Zhao H."/>
            <person name="Xu D."/>
            <person name="Zhang Y."/>
        </authorList>
    </citation>
    <scope>NUCLEOTIDE SEQUENCE [LARGE SCALE GENOMIC DNA]</scope>
    <source>
        <strain evidence="2">cv. Yunnan</strain>
    </source>
</reference>
<protein>
    <submittedName>
        <fullName evidence="1">Uncharacterized protein</fullName>
    </submittedName>
</protein>
<gene>
    <name evidence="1" type="ORF">L1987_31366</name>
</gene>
<reference evidence="1 2" key="2">
    <citation type="journal article" date="2022" name="Mol. Ecol. Resour.">
        <title>The genomes of chicory, endive, great burdock and yacon provide insights into Asteraceae paleo-polyploidization history and plant inulin production.</title>
        <authorList>
            <person name="Fan W."/>
            <person name="Wang S."/>
            <person name="Wang H."/>
            <person name="Wang A."/>
            <person name="Jiang F."/>
            <person name="Liu H."/>
            <person name="Zhao H."/>
            <person name="Xu D."/>
            <person name="Zhang Y."/>
        </authorList>
    </citation>
    <scope>NUCLEOTIDE SEQUENCE [LARGE SCALE GENOMIC DNA]</scope>
    <source>
        <strain evidence="2">cv. Yunnan</strain>
        <tissue evidence="1">Leaves</tissue>
    </source>
</reference>
<evidence type="ECO:0000313" key="1">
    <source>
        <dbReference type="EMBL" id="KAI3803217.1"/>
    </source>
</evidence>
<evidence type="ECO:0000313" key="2">
    <source>
        <dbReference type="Proteomes" id="UP001056120"/>
    </source>
</evidence>
<accession>A0ACB9I837</accession>
<name>A0ACB9I837_9ASTR</name>
<dbReference type="Proteomes" id="UP001056120">
    <property type="component" value="Linkage Group LG10"/>
</dbReference>
<sequence length="153" mass="16944">MVTVFERRVNLLCEIGCDRFLLMLLPVVRSGLKIKRICMINWLVRLLKKLLRAIIGSFLLTGASKEPNFIVLKLTIGAVALLIGFISSGLIIRQRKKDHKKEPEGSNFHVSSMSNATSEGAQCSTLSELRSATDNFQKKVVSGGFGTVYFGIK</sequence>
<organism evidence="1 2">
    <name type="scientific">Smallanthus sonchifolius</name>
    <dbReference type="NCBI Taxonomy" id="185202"/>
    <lineage>
        <taxon>Eukaryota</taxon>
        <taxon>Viridiplantae</taxon>
        <taxon>Streptophyta</taxon>
        <taxon>Embryophyta</taxon>
        <taxon>Tracheophyta</taxon>
        <taxon>Spermatophyta</taxon>
        <taxon>Magnoliopsida</taxon>
        <taxon>eudicotyledons</taxon>
        <taxon>Gunneridae</taxon>
        <taxon>Pentapetalae</taxon>
        <taxon>asterids</taxon>
        <taxon>campanulids</taxon>
        <taxon>Asterales</taxon>
        <taxon>Asteraceae</taxon>
        <taxon>Asteroideae</taxon>
        <taxon>Heliantheae alliance</taxon>
        <taxon>Millerieae</taxon>
        <taxon>Smallanthus</taxon>
    </lineage>
</organism>
<proteinExistence type="predicted"/>
<comment type="caution">
    <text evidence="1">The sequence shown here is derived from an EMBL/GenBank/DDBJ whole genome shotgun (WGS) entry which is preliminary data.</text>
</comment>